<dbReference type="InterPro" id="IPR055735">
    <property type="entry name" value="DUF7311"/>
</dbReference>
<dbReference type="Proteomes" id="UP000258613">
    <property type="component" value="Chromosome"/>
</dbReference>
<organism evidence="2 5">
    <name type="scientific">Natrarchaeobaculum sulfurireducens</name>
    <dbReference type="NCBI Taxonomy" id="2044521"/>
    <lineage>
        <taxon>Archaea</taxon>
        <taxon>Methanobacteriati</taxon>
        <taxon>Methanobacteriota</taxon>
        <taxon>Stenosarchaea group</taxon>
        <taxon>Halobacteria</taxon>
        <taxon>Halobacteriales</taxon>
        <taxon>Natrialbaceae</taxon>
        <taxon>Natrarchaeobaculum</taxon>
    </lineage>
</organism>
<evidence type="ECO:0000313" key="2">
    <source>
        <dbReference type="EMBL" id="AXR78325.1"/>
    </source>
</evidence>
<name>A0A346PFN0_9EURY</name>
<evidence type="ECO:0000313" key="5">
    <source>
        <dbReference type="Proteomes" id="UP000258707"/>
    </source>
</evidence>
<accession>A0A346PFN0</accession>
<dbReference type="Proteomes" id="UP000258707">
    <property type="component" value="Chromosome"/>
</dbReference>
<protein>
    <submittedName>
        <fullName evidence="2">Pilin/flagellin</fullName>
    </submittedName>
</protein>
<dbReference type="KEGG" id="nag:AArcMg_1632"/>
<dbReference type="KEGG" id="nan:AArc1_2007"/>
<feature type="domain" description="DUF7311" evidence="1">
    <location>
        <begin position="1"/>
        <end position="151"/>
    </location>
</feature>
<evidence type="ECO:0000313" key="3">
    <source>
        <dbReference type="EMBL" id="AXR81644.1"/>
    </source>
</evidence>
<keyword evidence="4" id="KW-1185">Reference proteome</keyword>
<sequence length="155" mass="16605">MIRYVVAALLAVAIVSVAGLALDDGAADNTERELQTGISDIEDAAIELSENEELSPDTHPDPRRVVDFRVPTGSLTEAGVSHLEIEPVAGADASFARYVLTDGTDHREIIEVRIVYRDATDARTTEIRGSGTQMVTLVLRPDADGDPVVVVDPPE</sequence>
<keyword evidence="2" id="KW-0969">Cilium</keyword>
<gene>
    <name evidence="2" type="ORF">AArc1_2007</name>
    <name evidence="3" type="ORF">AArcMg_1632</name>
</gene>
<evidence type="ECO:0000259" key="1">
    <source>
        <dbReference type="Pfam" id="PF23993"/>
    </source>
</evidence>
<dbReference type="AlphaFoldDB" id="A0A346PFN0"/>
<evidence type="ECO:0000313" key="4">
    <source>
        <dbReference type="Proteomes" id="UP000258613"/>
    </source>
</evidence>
<reference evidence="5" key="1">
    <citation type="submission" date="2017-10" db="EMBL/GenBank/DDBJ databases">
        <title>Phenotypic and genomic properties of facultatively anaerobic sulfur-reducing natronoarchaea from hypersaline soda lakes.</title>
        <authorList>
            <person name="Sorokin D.Y."/>
            <person name="Kublanov I.V."/>
            <person name="Roman P."/>
            <person name="Sinninghe Damste J.S."/>
            <person name="Golyshin P.N."/>
            <person name="Rojo D."/>
            <person name="Ciordia S."/>
            <person name="Mena Md.C."/>
            <person name="Ferrer M."/>
            <person name="Messina E."/>
            <person name="Smedile F."/>
            <person name="La Spada G."/>
            <person name="La Cono V."/>
            <person name="Yakimov M.M."/>
        </authorList>
    </citation>
    <scope>NUCLEOTIDE SEQUENCE [LARGE SCALE GENOMIC DNA]</scope>
    <source>
        <strain evidence="5">AArc1</strain>
    </source>
</reference>
<dbReference type="EMBL" id="CP024047">
    <property type="protein sequence ID" value="AXR78325.1"/>
    <property type="molecule type" value="Genomic_DNA"/>
</dbReference>
<keyword evidence="2" id="KW-0282">Flagellum</keyword>
<accession>A0A346PQ49</accession>
<dbReference type="RefSeq" id="WP_117364411.1">
    <property type="nucleotide sequence ID" value="NZ_CP024047.1"/>
</dbReference>
<dbReference type="OrthoDB" id="204975at2157"/>
<dbReference type="EMBL" id="CP027033">
    <property type="protein sequence ID" value="AXR81644.1"/>
    <property type="molecule type" value="Genomic_DNA"/>
</dbReference>
<keyword evidence="2" id="KW-0966">Cell projection</keyword>
<reference evidence="2" key="3">
    <citation type="journal article" date="2019" name="Int. J. Syst. Evol. Microbiol.">
        <title>Natronolimnobius sulfurireducens sp. nov. and Halalkaliarchaeum desulfuricum gen. nov., sp. nov., the first sulfur-respiring alkaliphilic haloarchaea from hypersaline alkaline lakes.</title>
        <authorList>
            <person name="Sorokin D.Y."/>
            <person name="Yakimov M."/>
            <person name="Messina E."/>
            <person name="Merkel A.Y."/>
            <person name="Bale N.J."/>
            <person name="Sinninghe Damste J.S."/>
        </authorList>
    </citation>
    <scope>NUCLEOTIDE SEQUENCE</scope>
    <source>
        <strain evidence="3">AArc-Mg</strain>
        <strain evidence="2">AArc1</strain>
    </source>
</reference>
<dbReference type="Pfam" id="PF23993">
    <property type="entry name" value="DUF7311"/>
    <property type="match status" value="1"/>
</dbReference>
<proteinExistence type="predicted"/>
<dbReference type="GeneID" id="37642115"/>
<reference evidence="4" key="2">
    <citation type="submission" date="2018-02" db="EMBL/GenBank/DDBJ databases">
        <title>Phenotypic and genomic properties of facultatively anaerobic sulfur-reducing natronoarchaea from hypersaline soda lakes.</title>
        <authorList>
            <person name="Sorokin D.Y."/>
            <person name="Kublanov I.V."/>
            <person name="Roman P."/>
            <person name="Sinninghe Damste J.S."/>
            <person name="Golyshin P.N."/>
            <person name="Rojo D."/>
            <person name="Ciordia S."/>
            <person name="Mena M.D.C."/>
            <person name="Ferrer M."/>
            <person name="Messina E."/>
            <person name="Smedile F."/>
            <person name="La Spada G."/>
            <person name="La Cono V."/>
            <person name="Yakimov M.M."/>
        </authorList>
    </citation>
    <scope>NUCLEOTIDE SEQUENCE [LARGE SCALE GENOMIC DNA]</scope>
    <source>
        <strain evidence="4">AArc-Mg</strain>
    </source>
</reference>